<comment type="catalytic activity">
    <reaction evidence="6">
        <text>precorrin-2 + NAD(+) = sirohydrochlorin + NADH + 2 H(+)</text>
        <dbReference type="Rhea" id="RHEA:15613"/>
        <dbReference type="ChEBI" id="CHEBI:15378"/>
        <dbReference type="ChEBI" id="CHEBI:57540"/>
        <dbReference type="ChEBI" id="CHEBI:57945"/>
        <dbReference type="ChEBI" id="CHEBI:58351"/>
        <dbReference type="ChEBI" id="CHEBI:58827"/>
        <dbReference type="EC" id="1.3.1.76"/>
    </reaction>
</comment>
<dbReference type="SUPFAM" id="SSF51735">
    <property type="entry name" value="NAD(P)-binding Rossmann-fold domains"/>
    <property type="match status" value="1"/>
</dbReference>
<keyword evidence="4" id="KW-0520">NAD</keyword>
<dbReference type="InterPro" id="IPR028161">
    <property type="entry name" value="Met8-like"/>
</dbReference>
<evidence type="ECO:0000256" key="2">
    <source>
        <dbReference type="ARBA" id="ARBA00012400"/>
    </source>
</evidence>
<dbReference type="PROSITE" id="PS00065">
    <property type="entry name" value="D_2_HYDROXYACID_DH_1"/>
    <property type="match status" value="1"/>
</dbReference>
<dbReference type="GO" id="GO:0043115">
    <property type="term" value="F:precorrin-2 dehydrogenase activity"/>
    <property type="evidence" value="ECO:0007669"/>
    <property type="project" value="UniProtKB-EC"/>
</dbReference>
<dbReference type="PANTHER" id="PTHR35330">
    <property type="entry name" value="SIROHEME BIOSYNTHESIS PROTEIN MET8"/>
    <property type="match status" value="1"/>
</dbReference>
<evidence type="ECO:0000256" key="6">
    <source>
        <dbReference type="ARBA" id="ARBA00047561"/>
    </source>
</evidence>
<dbReference type="InterPro" id="IPR029752">
    <property type="entry name" value="D-isomer_DH_CS1"/>
</dbReference>
<dbReference type="NCBIfam" id="TIGR01470">
    <property type="entry name" value="cysG_Nterm"/>
    <property type="match status" value="1"/>
</dbReference>
<name>A0A7J3M0P0_ARCFL</name>
<dbReference type="InterPro" id="IPR006367">
    <property type="entry name" value="Sirohaem_synthase_N"/>
</dbReference>
<evidence type="ECO:0000256" key="1">
    <source>
        <dbReference type="ARBA" id="ARBA00005010"/>
    </source>
</evidence>
<comment type="caution">
    <text evidence="7">The sequence shown here is derived from an EMBL/GenBank/DDBJ whole genome shotgun (WGS) entry which is preliminary data.</text>
</comment>
<protein>
    <recommendedName>
        <fullName evidence="2">precorrin-2 dehydrogenase</fullName>
        <ecNumber evidence="2">1.3.1.76</ecNumber>
    </recommendedName>
</protein>
<dbReference type="EC" id="1.3.1.76" evidence="2"/>
<dbReference type="Gene3D" id="3.40.50.720">
    <property type="entry name" value="NAD(P)-binding Rossmann-like Domain"/>
    <property type="match status" value="1"/>
</dbReference>
<dbReference type="UniPathway" id="UPA00262">
    <property type="reaction ID" value="UER00222"/>
</dbReference>
<dbReference type="GO" id="GO:0004325">
    <property type="term" value="F:ferrochelatase activity"/>
    <property type="evidence" value="ECO:0007669"/>
    <property type="project" value="InterPro"/>
</dbReference>
<dbReference type="SUPFAM" id="SSF75615">
    <property type="entry name" value="Siroheme synthase middle domains-like"/>
    <property type="match status" value="1"/>
</dbReference>
<accession>A0A7J3M0P0</accession>
<organism evidence="7">
    <name type="scientific">Archaeoglobus fulgidus</name>
    <dbReference type="NCBI Taxonomy" id="2234"/>
    <lineage>
        <taxon>Archaea</taxon>
        <taxon>Methanobacteriati</taxon>
        <taxon>Methanobacteriota</taxon>
        <taxon>Archaeoglobi</taxon>
        <taxon>Archaeoglobales</taxon>
        <taxon>Archaeoglobaceae</taxon>
        <taxon>Archaeoglobus</taxon>
    </lineage>
</organism>
<reference evidence="7" key="1">
    <citation type="journal article" date="2020" name="mSystems">
        <title>Genome- and Community-Level Interaction Insights into Carbon Utilization and Element Cycling Functions of Hydrothermarchaeota in Hydrothermal Sediment.</title>
        <authorList>
            <person name="Zhou Z."/>
            <person name="Liu Y."/>
            <person name="Xu W."/>
            <person name="Pan J."/>
            <person name="Luo Z.H."/>
            <person name="Li M."/>
        </authorList>
    </citation>
    <scope>NUCLEOTIDE SEQUENCE [LARGE SCALE GENOMIC DNA]</scope>
    <source>
        <strain evidence="7">SpSt-587</strain>
    </source>
</reference>
<dbReference type="PANTHER" id="PTHR35330:SF1">
    <property type="entry name" value="SIROHEME BIOSYNTHESIS PROTEIN MET8"/>
    <property type="match status" value="1"/>
</dbReference>
<evidence type="ECO:0000256" key="5">
    <source>
        <dbReference type="ARBA" id="ARBA00023244"/>
    </source>
</evidence>
<gene>
    <name evidence="7" type="ORF">ENT52_00945</name>
</gene>
<keyword evidence="3" id="KW-0560">Oxidoreductase</keyword>
<evidence type="ECO:0000256" key="4">
    <source>
        <dbReference type="ARBA" id="ARBA00023027"/>
    </source>
</evidence>
<dbReference type="AlphaFoldDB" id="A0A7J3M0P0"/>
<comment type="pathway">
    <text evidence="1">Porphyrin-containing compound metabolism; siroheme biosynthesis; sirohydrochlorin from precorrin-2: step 1/1.</text>
</comment>
<evidence type="ECO:0000313" key="7">
    <source>
        <dbReference type="EMBL" id="HGT82288.1"/>
    </source>
</evidence>
<evidence type="ECO:0000256" key="3">
    <source>
        <dbReference type="ARBA" id="ARBA00023002"/>
    </source>
</evidence>
<proteinExistence type="predicted"/>
<dbReference type="InterPro" id="IPR036291">
    <property type="entry name" value="NAD(P)-bd_dom_sf"/>
</dbReference>
<dbReference type="GO" id="GO:0019354">
    <property type="term" value="P:siroheme biosynthetic process"/>
    <property type="evidence" value="ECO:0007669"/>
    <property type="project" value="UniProtKB-UniPathway"/>
</dbReference>
<dbReference type="Pfam" id="PF13241">
    <property type="entry name" value="NAD_binding_7"/>
    <property type="match status" value="1"/>
</dbReference>
<sequence>MRIPLFIEFRGKKVAVIGGGNVGTSRAKKFLEVGADVTVFSLEFSEELKKLGRDGKIKLVERKVEDLEKELSEFDLVVVAIGDKSQNVRFKEIARKYKFLLNLANDANETEVVVPFEGGKDGIRFAVTTEGKSGVVARIVRDKFQQVLESDRTIFTYLTAMEHLKAFMKSREIPINIRMRVYAIAGSSEELLKLSELGKVEEAKKLVERIAEEEARKGDSLESGF</sequence>
<dbReference type="EMBL" id="DSYZ01000021">
    <property type="protein sequence ID" value="HGT82288.1"/>
    <property type="molecule type" value="Genomic_DNA"/>
</dbReference>
<keyword evidence="5" id="KW-0627">Porphyrin biosynthesis</keyword>